<evidence type="ECO:0008006" key="3">
    <source>
        <dbReference type="Google" id="ProtNLM"/>
    </source>
</evidence>
<dbReference type="AlphaFoldDB" id="A0A386ZPY7"/>
<protein>
    <recommendedName>
        <fullName evidence="3">DUF4351 domain-containing protein</fullName>
    </recommendedName>
</protein>
<proteinExistence type="predicted"/>
<gene>
    <name evidence="1" type="ORF">D7D52_35405</name>
</gene>
<name>A0A386ZPY7_9NOCA</name>
<keyword evidence="2" id="KW-1185">Reference proteome</keyword>
<dbReference type="PANTHER" id="PTHR34613:SF1">
    <property type="entry name" value="SLL6017 PROTEIN"/>
    <property type="match status" value="1"/>
</dbReference>
<evidence type="ECO:0000313" key="2">
    <source>
        <dbReference type="Proteomes" id="UP000267164"/>
    </source>
</evidence>
<evidence type="ECO:0000313" key="1">
    <source>
        <dbReference type="EMBL" id="AYF79627.1"/>
    </source>
</evidence>
<dbReference type="PANTHER" id="PTHR34613">
    <property type="entry name" value="SLL0800 PROTEIN"/>
    <property type="match status" value="1"/>
</dbReference>
<sequence>MAIENYHWESDFAREHQEIGRAEGRAEGLAGSVLRILQRRGLAVSEEVRARVEGCGDTEQLTGWLDRALDVDSAEDIFNGGQG</sequence>
<accession>A0A386ZPY7</accession>
<dbReference type="OrthoDB" id="4560627at2"/>
<reference evidence="1 2" key="1">
    <citation type="submission" date="2018-09" db="EMBL/GenBank/DDBJ databases">
        <title>Nocardia yunnanensis sp. nov., an actinomycete isolated from a soil sample.</title>
        <authorList>
            <person name="Zhang J."/>
        </authorList>
    </citation>
    <scope>NUCLEOTIDE SEQUENCE [LARGE SCALE GENOMIC DNA]</scope>
    <source>
        <strain evidence="1 2">CFHS0054</strain>
    </source>
</reference>
<dbReference type="EMBL" id="CP032568">
    <property type="protein sequence ID" value="AYF79627.1"/>
    <property type="molecule type" value="Genomic_DNA"/>
</dbReference>
<organism evidence="1 2">
    <name type="scientific">Nocardia yunnanensis</name>
    <dbReference type="NCBI Taxonomy" id="2382165"/>
    <lineage>
        <taxon>Bacteria</taxon>
        <taxon>Bacillati</taxon>
        <taxon>Actinomycetota</taxon>
        <taxon>Actinomycetes</taxon>
        <taxon>Mycobacteriales</taxon>
        <taxon>Nocardiaceae</taxon>
        <taxon>Nocardia</taxon>
    </lineage>
</organism>
<dbReference type="Proteomes" id="UP000267164">
    <property type="component" value="Chromosome"/>
</dbReference>
<dbReference type="KEGG" id="nyu:D7D52_35405"/>